<dbReference type="InterPro" id="IPR005158">
    <property type="entry name" value="BTAD"/>
</dbReference>
<dbReference type="SUPFAM" id="SSF46894">
    <property type="entry name" value="C-terminal effector domain of the bipartite response regulators"/>
    <property type="match status" value="1"/>
</dbReference>
<feature type="repeat" description="TPR" evidence="5">
    <location>
        <begin position="757"/>
        <end position="790"/>
    </location>
</feature>
<evidence type="ECO:0000256" key="6">
    <source>
        <dbReference type="PROSITE-ProRule" id="PRU01091"/>
    </source>
</evidence>
<feature type="region of interest" description="Disordered" evidence="7">
    <location>
        <begin position="249"/>
        <end position="269"/>
    </location>
</feature>
<dbReference type="RefSeq" id="WP_149853222.1">
    <property type="nucleotide sequence ID" value="NZ_VUOB01000061.1"/>
</dbReference>
<feature type="repeat" description="TPR" evidence="5">
    <location>
        <begin position="837"/>
        <end position="870"/>
    </location>
</feature>
<protein>
    <submittedName>
        <fullName evidence="9">Tetratricopeptide repeat protein</fullName>
    </submittedName>
</protein>
<dbReference type="InterPro" id="IPR019734">
    <property type="entry name" value="TPR_rpt"/>
</dbReference>
<reference evidence="9 10" key="1">
    <citation type="submission" date="2019-09" db="EMBL/GenBank/DDBJ databases">
        <title>Goodfellowia gen. nov., a new genus of the Pseudonocardineae related to Actinoalloteichus, containing Goodfellowia coeruleoviolacea gen. nov., comb. nov. gen. nov., comb. nov.</title>
        <authorList>
            <person name="Labeda D."/>
        </authorList>
    </citation>
    <scope>NUCLEOTIDE SEQUENCE [LARGE SCALE GENOMIC DNA]</scope>
    <source>
        <strain evidence="9 10">AN110305</strain>
    </source>
</reference>
<keyword evidence="2" id="KW-0805">Transcription regulation</keyword>
<dbReference type="InterPro" id="IPR001867">
    <property type="entry name" value="OmpR/PhoB-type_DNA-bd"/>
</dbReference>
<gene>
    <name evidence="9" type="ORF">F0L68_30035</name>
</gene>
<feature type="domain" description="OmpR/PhoB-type" evidence="8">
    <location>
        <begin position="1"/>
        <end position="95"/>
    </location>
</feature>
<proteinExistence type="inferred from homology"/>
<dbReference type="SMART" id="SM00862">
    <property type="entry name" value="Trans_reg_C"/>
    <property type="match status" value="1"/>
</dbReference>
<evidence type="ECO:0000256" key="3">
    <source>
        <dbReference type="ARBA" id="ARBA00023125"/>
    </source>
</evidence>
<dbReference type="Pfam" id="PF13424">
    <property type="entry name" value="TPR_12"/>
    <property type="match status" value="4"/>
</dbReference>
<reference evidence="9 10" key="2">
    <citation type="submission" date="2019-09" db="EMBL/GenBank/DDBJ databases">
        <authorList>
            <person name="Jin C."/>
        </authorList>
    </citation>
    <scope>NUCLEOTIDE SEQUENCE [LARGE SCALE GENOMIC DNA]</scope>
    <source>
        <strain evidence="9 10">AN110305</strain>
    </source>
</reference>
<feature type="repeat" description="TPR" evidence="5">
    <location>
        <begin position="917"/>
        <end position="950"/>
    </location>
</feature>
<evidence type="ECO:0000259" key="8">
    <source>
        <dbReference type="PROSITE" id="PS51755"/>
    </source>
</evidence>
<keyword evidence="10" id="KW-1185">Reference proteome</keyword>
<dbReference type="PROSITE" id="PS50005">
    <property type="entry name" value="TPR"/>
    <property type="match status" value="4"/>
</dbReference>
<dbReference type="Gene3D" id="1.10.10.10">
    <property type="entry name" value="Winged helix-like DNA-binding domain superfamily/Winged helix DNA-binding domain"/>
    <property type="match status" value="2"/>
</dbReference>
<dbReference type="InterPro" id="IPR016032">
    <property type="entry name" value="Sig_transdc_resp-reg_C-effctor"/>
</dbReference>
<dbReference type="SUPFAM" id="SSF52540">
    <property type="entry name" value="P-loop containing nucleoside triphosphate hydrolases"/>
    <property type="match status" value="1"/>
</dbReference>
<dbReference type="InterPro" id="IPR027417">
    <property type="entry name" value="P-loop_NTPase"/>
</dbReference>
<dbReference type="Pfam" id="PF00486">
    <property type="entry name" value="Trans_reg_C"/>
    <property type="match status" value="1"/>
</dbReference>
<dbReference type="SMART" id="SM00028">
    <property type="entry name" value="TPR"/>
    <property type="match status" value="8"/>
</dbReference>
<dbReference type="Proteomes" id="UP000323454">
    <property type="component" value="Unassembled WGS sequence"/>
</dbReference>
<dbReference type="AlphaFoldDB" id="A0A5B2WVC3"/>
<dbReference type="GO" id="GO:0000160">
    <property type="term" value="P:phosphorelay signal transduction system"/>
    <property type="evidence" value="ECO:0007669"/>
    <property type="project" value="InterPro"/>
</dbReference>
<dbReference type="InterPro" id="IPR002182">
    <property type="entry name" value="NB-ARC"/>
</dbReference>
<evidence type="ECO:0000256" key="1">
    <source>
        <dbReference type="ARBA" id="ARBA00005820"/>
    </source>
</evidence>
<dbReference type="Pfam" id="PF00931">
    <property type="entry name" value="NB-ARC"/>
    <property type="match status" value="1"/>
</dbReference>
<feature type="DNA-binding region" description="OmpR/PhoB-type" evidence="6">
    <location>
        <begin position="1"/>
        <end position="95"/>
    </location>
</feature>
<dbReference type="GO" id="GO:0043531">
    <property type="term" value="F:ADP binding"/>
    <property type="evidence" value="ECO:0007669"/>
    <property type="project" value="InterPro"/>
</dbReference>
<name>A0A5B2WVC3_9PSEU</name>
<dbReference type="InterPro" id="IPR051677">
    <property type="entry name" value="AfsR-DnrI-RedD_regulator"/>
</dbReference>
<dbReference type="EMBL" id="VUOB01000061">
    <property type="protein sequence ID" value="KAA2254426.1"/>
    <property type="molecule type" value="Genomic_DNA"/>
</dbReference>
<dbReference type="InterPro" id="IPR036388">
    <property type="entry name" value="WH-like_DNA-bd_sf"/>
</dbReference>
<dbReference type="SUPFAM" id="SSF48452">
    <property type="entry name" value="TPR-like"/>
    <property type="match status" value="4"/>
</dbReference>
<keyword evidence="5" id="KW-0802">TPR repeat</keyword>
<dbReference type="PRINTS" id="PR00364">
    <property type="entry name" value="DISEASERSIST"/>
</dbReference>
<dbReference type="CDD" id="cd15831">
    <property type="entry name" value="BTAD"/>
    <property type="match status" value="1"/>
</dbReference>
<sequence>MEFRILGPVEVWGSQGQVRLGGAKQLALLSALIMQANRVVSVERLGHALWEEDLPGTVTAALQTYVFRLRRALAAVEPAGGERIVTHQAGYRLRVDPGELDLGIFRGHVERARSAATAELYDEAAKEFQAALALWRGAAFTGVPGSFAQAQAFGLGEEHLAATEEYAEVELELGRHVELIPELTALVAAHPLRERLHGHLMLALYRSGRQAEALQAFQDARRTMVRELGIDPGAELTDLHQRILRGAPELSAAQPQEPPSVPVRRNDLPGDVADFTGRDAEVRRLLAALPSAEEAGAAVVIAAIDGMAGIGKTTLAVHAAHQLTARYPDAQLFIDLHAHTAGHDPVEPGVALETLLRALGVPGEKIPDSMEARAALWRAELAGRRALVVLDNAASAAQVRPLLPGASGCLVLVTSRRRLAALEAAHTLSMDVLPPADARALFAHVAGDERATTDPDATDEVARLCGYLPLALRIAAARLRQRPAWTTAHLAARLRENQQYLTELAVGDRSVAAAFTLSYQHLDTAQQRLFRLLGLVPGPDFDAYAAAALADRSLGEVEQLLEDLVDVHLLQQRSPGRYRFHDLLHHHARTIAQETDDEHVRYAAVTRMLDYYLHATVLAAQHFQPHRQPPTIDTAKPPAYTPQLPDFAEAVAWLDAEHANLSAVIAYAASTGRTHAWQLPHALWRFYFTRNHIHDWIATHQHALTAARQRADSHARAETLKNLGIAYWMVRRHTEALDHLQEALALHRQIGDQRGEASTLNNLGVVYRQLGRYEDALTHVEQALALQRELGDRRGEGHTLANLGNLYGRLGRPLEALANHQRALTLNRQVAYQWGEANALGNLGNVYARLGRYHDALDHLHQALDLNRQVGYERGEGRVLGLLGTVYARLNRCAEALDHQERALAINRQVGYQWGEAHTLANLGGLYGRLGRYPEALDHLDRALELNRRIGYQRGEGKALGALGIVYLRLGRCAEALEHLHLALDAARAAGDRDGQSELLNDYGEACRAAGRRHAGRLHHQHALSLAERTDNPYQQARAHDGIAATLHVCDPEAARRHWRLALAIYVDLGLTEARQVRYQLEHGG</sequence>
<dbReference type="PROSITE" id="PS50293">
    <property type="entry name" value="TPR_REGION"/>
    <property type="match status" value="3"/>
</dbReference>
<evidence type="ECO:0000313" key="10">
    <source>
        <dbReference type="Proteomes" id="UP000323454"/>
    </source>
</evidence>
<dbReference type="SMART" id="SM01043">
    <property type="entry name" value="BTAD"/>
    <property type="match status" value="1"/>
</dbReference>
<keyword evidence="3 6" id="KW-0238">DNA-binding</keyword>
<evidence type="ECO:0000256" key="4">
    <source>
        <dbReference type="ARBA" id="ARBA00023163"/>
    </source>
</evidence>
<dbReference type="GO" id="GO:0006355">
    <property type="term" value="P:regulation of DNA-templated transcription"/>
    <property type="evidence" value="ECO:0007669"/>
    <property type="project" value="InterPro"/>
</dbReference>
<dbReference type="PROSITE" id="PS51755">
    <property type="entry name" value="OMPR_PHOB"/>
    <property type="match status" value="1"/>
</dbReference>
<evidence type="ECO:0000313" key="9">
    <source>
        <dbReference type="EMBL" id="KAA2254426.1"/>
    </source>
</evidence>
<keyword evidence="4" id="KW-0804">Transcription</keyword>
<evidence type="ECO:0000256" key="5">
    <source>
        <dbReference type="PROSITE-ProRule" id="PRU00339"/>
    </source>
</evidence>
<comment type="caution">
    <text evidence="9">The sequence shown here is derived from an EMBL/GenBank/DDBJ whole genome shotgun (WGS) entry which is preliminary data.</text>
</comment>
<dbReference type="Pfam" id="PF03704">
    <property type="entry name" value="BTAD"/>
    <property type="match status" value="1"/>
</dbReference>
<dbReference type="OrthoDB" id="4507225at2"/>
<dbReference type="GO" id="GO:0003677">
    <property type="term" value="F:DNA binding"/>
    <property type="evidence" value="ECO:0007669"/>
    <property type="project" value="UniProtKB-UniRule"/>
</dbReference>
<evidence type="ECO:0000256" key="2">
    <source>
        <dbReference type="ARBA" id="ARBA00023015"/>
    </source>
</evidence>
<evidence type="ECO:0000256" key="7">
    <source>
        <dbReference type="SAM" id="MobiDB-lite"/>
    </source>
</evidence>
<dbReference type="Gene3D" id="1.25.40.10">
    <property type="entry name" value="Tetratricopeptide repeat domain"/>
    <property type="match status" value="4"/>
</dbReference>
<feature type="repeat" description="TPR" evidence="5">
    <location>
        <begin position="717"/>
        <end position="750"/>
    </location>
</feature>
<dbReference type="InterPro" id="IPR011990">
    <property type="entry name" value="TPR-like_helical_dom_sf"/>
</dbReference>
<dbReference type="PANTHER" id="PTHR35807:SF1">
    <property type="entry name" value="TRANSCRIPTIONAL REGULATOR REDD"/>
    <property type="match status" value="1"/>
</dbReference>
<organism evidence="9 10">
    <name type="scientific">Solihabitans fulvus</name>
    <dbReference type="NCBI Taxonomy" id="1892852"/>
    <lineage>
        <taxon>Bacteria</taxon>
        <taxon>Bacillati</taxon>
        <taxon>Actinomycetota</taxon>
        <taxon>Actinomycetes</taxon>
        <taxon>Pseudonocardiales</taxon>
        <taxon>Pseudonocardiaceae</taxon>
        <taxon>Solihabitans</taxon>
    </lineage>
</organism>
<comment type="similarity">
    <text evidence="1">Belongs to the AfsR/DnrI/RedD regulatory family.</text>
</comment>
<dbReference type="PANTHER" id="PTHR35807">
    <property type="entry name" value="TRANSCRIPTIONAL REGULATOR REDD-RELATED"/>
    <property type="match status" value="1"/>
</dbReference>
<dbReference type="Gene3D" id="3.40.50.300">
    <property type="entry name" value="P-loop containing nucleotide triphosphate hydrolases"/>
    <property type="match status" value="1"/>
</dbReference>
<accession>A0A5B2WVC3</accession>